<sequence>MDSLTSLTSFVRTAETLSFVQAARLLGISASAVGKNVARLEHKLGVRLFNRSTRNVSLTAEGAAFLTRCQSILEQIQEAESELTSSLSQPTGKLRISLPVIGYRLLLPALTAFSRLYPQVELDLDFSDRLVNLIDEGVDVAIRSGELADSRLIARKLGGFRFVLCASPTYLAEYGVPGSPAELAAHKCIFFRFPATGLIQPWELRGMRLTGDFRAAAVMTVNNIEAAIRLSVAGMGIAYVPDFVVREAMDEGQLQEVLPGCCVKDGHFSVLWPASRYLSPRIRCFIDFMAAAEIPLSPASAPPPLVSNNLR</sequence>
<evidence type="ECO:0000313" key="13">
    <source>
        <dbReference type="EMBL" id="VGD02310.1"/>
    </source>
</evidence>
<evidence type="ECO:0000313" key="19">
    <source>
        <dbReference type="Proteomes" id="UP000532829"/>
    </source>
</evidence>
<accession>A0A081M5K1</accession>
<dbReference type="EMBL" id="CP066534">
    <property type="protein sequence ID" value="QQL31702.1"/>
    <property type="molecule type" value="Genomic_DNA"/>
</dbReference>
<dbReference type="Gene3D" id="3.40.190.290">
    <property type="match status" value="1"/>
</dbReference>
<dbReference type="Pfam" id="PF00126">
    <property type="entry name" value="HTH_1"/>
    <property type="match status" value="1"/>
</dbReference>
<evidence type="ECO:0000313" key="14">
    <source>
        <dbReference type="Proteomes" id="UP000257587"/>
    </source>
</evidence>
<feature type="domain" description="HTH lysR-type" evidence="5">
    <location>
        <begin position="1"/>
        <end position="59"/>
    </location>
</feature>
<evidence type="ECO:0000256" key="2">
    <source>
        <dbReference type="ARBA" id="ARBA00023015"/>
    </source>
</evidence>
<dbReference type="InterPro" id="IPR036388">
    <property type="entry name" value="WH-like_DNA-bd_sf"/>
</dbReference>
<evidence type="ECO:0000313" key="12">
    <source>
        <dbReference type="EMBL" id="TDK06563.1"/>
    </source>
</evidence>
<evidence type="ECO:0000313" key="7">
    <source>
        <dbReference type="EMBL" id="QOU54037.1"/>
    </source>
</evidence>
<protein>
    <submittedName>
        <fullName evidence="11">LysR family transcriptional regulator</fullName>
    </submittedName>
</protein>
<dbReference type="Proteomes" id="UP000253559">
    <property type="component" value="Unassembled WGS sequence"/>
</dbReference>
<keyword evidence="3" id="KW-0238">DNA-binding</keyword>
<name>A0A081M5K1_KLEPN</name>
<dbReference type="Proteomes" id="UP000532829">
    <property type="component" value="Chromosome"/>
</dbReference>
<dbReference type="Proteomes" id="UP000257587">
    <property type="component" value="Unassembled WGS sequence"/>
</dbReference>
<evidence type="ECO:0000313" key="9">
    <source>
        <dbReference type="EMBL" id="RBZ24663.1"/>
    </source>
</evidence>
<evidence type="ECO:0000256" key="4">
    <source>
        <dbReference type="ARBA" id="ARBA00023163"/>
    </source>
</evidence>
<dbReference type="SUPFAM" id="SSF46785">
    <property type="entry name" value="Winged helix' DNA-binding domain"/>
    <property type="match status" value="1"/>
</dbReference>
<dbReference type="Proteomes" id="UP000439817">
    <property type="component" value="Chromosome"/>
</dbReference>
<reference evidence="11 14" key="4">
    <citation type="submission" date="2018-08" db="EMBL/GenBank/DDBJ databases">
        <authorList>
            <consortium name="Pathogen Informatics"/>
        </authorList>
    </citation>
    <scope>NUCLEOTIDE SEQUENCE [LARGE SCALE GENOMIC DNA]</scope>
    <source>
        <strain evidence="13 15">5012STDY7312589</strain>
        <strain evidence="11 14">EuSCAPE_AT002</strain>
    </source>
</reference>
<dbReference type="Proteomes" id="UP000294876">
    <property type="component" value="Unassembled WGS sequence"/>
</dbReference>
<evidence type="ECO:0000313" key="6">
    <source>
        <dbReference type="EMBL" id="MUA41601.1"/>
    </source>
</evidence>
<dbReference type="EMBL" id="UKAW01000003">
    <property type="protein sequence ID" value="SXG12861.1"/>
    <property type="molecule type" value="Genomic_DNA"/>
</dbReference>
<dbReference type="Proteomes" id="UP000485085">
    <property type="component" value="Unassembled WGS sequence"/>
</dbReference>
<dbReference type="GO" id="GO:0006351">
    <property type="term" value="P:DNA-templated transcription"/>
    <property type="evidence" value="ECO:0007669"/>
    <property type="project" value="TreeGrafter"/>
</dbReference>
<reference evidence="6 18" key="6">
    <citation type="submission" date="2019-11" db="EMBL/GenBank/DDBJ databases">
        <title>Emergence of a novel subclone of carbapenem-resistant Klebsiella pneumoniae ST11 with enhanced virulence and transmissibility: a molecular epidemiological, clinical, genomic study.</title>
        <authorList>
            <person name="Zhou K."/>
        </authorList>
    </citation>
    <scope>NUCLEOTIDE SEQUENCE [LARGE SCALE GENOMIC DNA]</scope>
    <source>
        <strain evidence="6 18">KP_38044</strain>
    </source>
</reference>
<dbReference type="Proteomes" id="UP000254657">
    <property type="component" value="Unassembled WGS sequence"/>
</dbReference>
<dbReference type="AlphaFoldDB" id="A0A081M5K1"/>
<dbReference type="PANTHER" id="PTHR30537">
    <property type="entry name" value="HTH-TYPE TRANSCRIPTIONAL REGULATOR"/>
    <property type="match status" value="1"/>
</dbReference>
<dbReference type="InterPro" id="IPR000847">
    <property type="entry name" value="LysR_HTH_N"/>
</dbReference>
<reference evidence="9" key="2">
    <citation type="submission" date="2018-07" db="EMBL/GenBank/DDBJ databases">
        <authorList>
            <person name="Martins R.C."/>
            <person name="Perdigao-Neto L.V."/>
            <person name="Costa S.F."/>
            <person name="Levin A.S.S."/>
        </authorList>
    </citation>
    <scope>NUCLEOTIDE SEQUENCE</scope>
    <source>
        <strain evidence="9">BC_5001</strain>
    </source>
</reference>
<dbReference type="SUPFAM" id="SSF53850">
    <property type="entry name" value="Periplasmic binding protein-like II"/>
    <property type="match status" value="1"/>
</dbReference>
<dbReference type="GO" id="GO:0003700">
    <property type="term" value="F:DNA-binding transcription factor activity"/>
    <property type="evidence" value="ECO:0007669"/>
    <property type="project" value="InterPro"/>
</dbReference>
<evidence type="ECO:0000256" key="1">
    <source>
        <dbReference type="ARBA" id="ARBA00009437"/>
    </source>
</evidence>
<dbReference type="InterPro" id="IPR058163">
    <property type="entry name" value="LysR-type_TF_proteobact-type"/>
</dbReference>
<evidence type="ECO:0000313" key="17">
    <source>
        <dbReference type="Proteomes" id="UP000439817"/>
    </source>
</evidence>
<dbReference type="Pfam" id="PF03466">
    <property type="entry name" value="LysR_substrate"/>
    <property type="match status" value="1"/>
</dbReference>
<dbReference type="EMBL" id="QOHW01000003">
    <property type="protein sequence ID" value="RBZ24663.1"/>
    <property type="molecule type" value="Genomic_DNA"/>
</dbReference>
<dbReference type="RefSeq" id="WP_004200156.1">
    <property type="nucleotide sequence ID" value="NZ_AP018671.1"/>
</dbReference>
<evidence type="ECO:0000313" key="11">
    <source>
        <dbReference type="EMBL" id="SXG12861.1"/>
    </source>
</evidence>
<dbReference type="EMBL" id="CAAGWG010000006">
    <property type="protein sequence ID" value="VGD02310.1"/>
    <property type="molecule type" value="Genomic_DNA"/>
</dbReference>
<reference evidence="10" key="1">
    <citation type="submission" date="2018-07" db="EMBL/GenBank/DDBJ databases">
        <title>Draft genome sequence of Klebsiella pneumoniae K293.</title>
        <authorList>
            <person name="He F."/>
        </authorList>
    </citation>
    <scope>NUCLEOTIDE SEQUENCE</scope>
    <source>
        <strain evidence="10">K293</strain>
    </source>
</reference>
<reference evidence="8 19" key="8">
    <citation type="submission" date="2020-12" db="EMBL/GenBank/DDBJ databases">
        <title>The complete genome of Klebsiella pneumoniae strain 090374.</title>
        <authorList>
            <person name="Wei L."/>
            <person name="Wen H."/>
            <person name="Liu L."/>
            <person name="Feng Y."/>
            <person name="Zong Z."/>
        </authorList>
    </citation>
    <scope>NUCLEOTIDE SEQUENCE [LARGE SCALE GENOMIC DNA]</scope>
    <source>
        <strain evidence="8 19">WCHKP090374</strain>
    </source>
</reference>
<dbReference type="PANTHER" id="PTHR30537:SF72">
    <property type="entry name" value="LYSR FAMILY TRANSCRIPTIONAL REGULATOR"/>
    <property type="match status" value="1"/>
</dbReference>
<reference evidence="12 16" key="5">
    <citation type="submission" date="2019-03" db="EMBL/GenBank/DDBJ databases">
        <title>Multidrug-Resistant Klebsiella pneumoniae Clinical Bloodstream Isolates in Shanghai, China.</title>
        <authorList>
            <person name="Wang S."/>
        </authorList>
    </citation>
    <scope>NUCLEOTIDE SEQUENCE [LARGE SCALE GENOMIC DNA]</scope>
    <source>
        <strain evidence="12 16">RJ1071</strain>
    </source>
</reference>
<evidence type="ECO:0000313" key="18">
    <source>
        <dbReference type="Proteomes" id="UP000485085"/>
    </source>
</evidence>
<dbReference type="EMBL" id="SMTN01000002">
    <property type="protein sequence ID" value="TDK06563.1"/>
    <property type="molecule type" value="Genomic_DNA"/>
</dbReference>
<keyword evidence="4" id="KW-0804">Transcription</keyword>
<dbReference type="GO" id="GO:0043565">
    <property type="term" value="F:sequence-specific DNA binding"/>
    <property type="evidence" value="ECO:0007669"/>
    <property type="project" value="TreeGrafter"/>
</dbReference>
<evidence type="ECO:0000259" key="5">
    <source>
        <dbReference type="PROSITE" id="PS50931"/>
    </source>
</evidence>
<dbReference type="EMBL" id="CP063008">
    <property type="protein sequence ID" value="QOU54037.1"/>
    <property type="molecule type" value="Genomic_DNA"/>
</dbReference>
<evidence type="ECO:0000256" key="3">
    <source>
        <dbReference type="ARBA" id="ARBA00023125"/>
    </source>
</evidence>
<dbReference type="InterPro" id="IPR036390">
    <property type="entry name" value="WH_DNA-bd_sf"/>
</dbReference>
<comment type="similarity">
    <text evidence="1">Belongs to the LysR transcriptional regulatory family.</text>
</comment>
<organism evidence="11 14">
    <name type="scientific">Klebsiella pneumoniae</name>
    <dbReference type="NCBI Taxonomy" id="573"/>
    <lineage>
        <taxon>Bacteria</taxon>
        <taxon>Pseudomonadati</taxon>
        <taxon>Pseudomonadota</taxon>
        <taxon>Gammaproteobacteria</taxon>
        <taxon>Enterobacterales</taxon>
        <taxon>Enterobacteriaceae</taxon>
        <taxon>Klebsiella/Raoultella group</taxon>
        <taxon>Klebsiella</taxon>
        <taxon>Klebsiella pneumoniae complex</taxon>
    </lineage>
</organism>
<reference evidence="9" key="3">
    <citation type="submission" date="2018-08" db="EMBL/GenBank/DDBJ databases">
        <title>Klebsiella pneumoniae genome sequencing and assembly.</title>
        <authorList>
            <person name="Martins R.C.R."/>
            <person name="Perdigao-Neto L.V."/>
            <person name="Costa S.F."/>
            <person name="Levin A.S.S."/>
        </authorList>
    </citation>
    <scope>NUCLEOTIDE SEQUENCE</scope>
    <source>
        <strain evidence="9">BC_5001</strain>
    </source>
</reference>
<dbReference type="EMBL" id="WNPO01000029">
    <property type="protein sequence ID" value="MUA41601.1"/>
    <property type="molecule type" value="Genomic_DNA"/>
</dbReference>
<dbReference type="PROSITE" id="PS50931">
    <property type="entry name" value="HTH_LYSR"/>
    <property type="match status" value="1"/>
</dbReference>
<proteinExistence type="inferred from homology"/>
<dbReference type="KEGG" id="kpb:FH42_06255"/>
<reference evidence="7 17" key="7">
    <citation type="journal article" date="2020" name="Antibiotics">
        <title>Molecular Typing, Characterization of Antimicrobial Resistance, Virulence Profiling and Analysis of Whole-Genome Sequence of Clinical Klebsiella pneumoniae Isolates.</title>
        <authorList>
            <person name="Shelenkov A."/>
            <person name="Mikhaylova Y."/>
            <person name="Yanushevich Y."/>
            <person name="Samoilov A."/>
            <person name="Petrova L."/>
            <person name="Fomina V."/>
            <person name="Gusarov V."/>
            <person name="Zamyatin M."/>
            <person name="Shagin D."/>
            <person name="Akimkin V."/>
        </authorList>
    </citation>
    <scope>NUCLEOTIDE SEQUENCE [LARGE SCALE GENOMIC DNA]</scope>
    <source>
        <strain evidence="7 17">CriePir120</strain>
    </source>
</reference>
<evidence type="ECO:0000313" key="10">
    <source>
        <dbReference type="EMBL" id="RDT88405.1"/>
    </source>
</evidence>
<evidence type="ECO:0000313" key="8">
    <source>
        <dbReference type="EMBL" id="QQL31702.1"/>
    </source>
</evidence>
<dbReference type="CDD" id="cd08476">
    <property type="entry name" value="PBP2_CrgA_like_7"/>
    <property type="match status" value="1"/>
</dbReference>
<dbReference type="EMBL" id="QRCF01000023">
    <property type="protein sequence ID" value="RDT88405.1"/>
    <property type="molecule type" value="Genomic_DNA"/>
</dbReference>
<dbReference type="Gene3D" id="1.10.10.10">
    <property type="entry name" value="Winged helix-like DNA-binding domain superfamily/Winged helix DNA-binding domain"/>
    <property type="match status" value="1"/>
</dbReference>
<keyword evidence="2" id="KW-0805">Transcription regulation</keyword>
<dbReference type="InterPro" id="IPR005119">
    <property type="entry name" value="LysR_subst-bd"/>
</dbReference>
<evidence type="ECO:0000313" key="16">
    <source>
        <dbReference type="Proteomes" id="UP000294951"/>
    </source>
</evidence>
<dbReference type="Proteomes" id="UP000294951">
    <property type="component" value="Unassembled WGS sequence"/>
</dbReference>
<dbReference type="FunFam" id="1.10.10.10:FF:000001">
    <property type="entry name" value="LysR family transcriptional regulator"/>
    <property type="match status" value="1"/>
</dbReference>
<gene>
    <name evidence="11" type="primary">dmlR_8</name>
    <name evidence="13" type="synonym">dmlR_19</name>
    <name evidence="9" type="ORF">DM078_05960</name>
    <name evidence="10" type="ORF">DW286_19250</name>
    <name evidence="12" type="ORF">E1814_03405</name>
    <name evidence="7" type="ORF">GJJ08_011890</name>
    <name evidence="6" type="ORF">GNF00_17235</name>
    <name evidence="8" type="ORF">H3G96_016035</name>
    <name evidence="13" type="ORF">SAMEA104567804_02269</name>
    <name evidence="11" type="ORF">SAMEA3499874_01370</name>
</gene>
<evidence type="ECO:0000313" key="15">
    <source>
        <dbReference type="Proteomes" id="UP000294876"/>
    </source>
</evidence>